<dbReference type="AlphaFoldDB" id="A0A9Q8WID0"/>
<protein>
    <submittedName>
        <fullName evidence="2">Uncharacterized protein</fullName>
    </submittedName>
</protein>
<dbReference type="EMBL" id="CP019477">
    <property type="protein sequence ID" value="UQC84381.1"/>
    <property type="molecule type" value="Genomic_DNA"/>
</dbReference>
<feature type="compositionally biased region" description="Basic and acidic residues" evidence="1">
    <location>
        <begin position="730"/>
        <end position="747"/>
    </location>
</feature>
<proteinExistence type="predicted"/>
<evidence type="ECO:0000313" key="2">
    <source>
        <dbReference type="EMBL" id="UQC84381.1"/>
    </source>
</evidence>
<evidence type="ECO:0000313" key="3">
    <source>
        <dbReference type="Proteomes" id="UP000830671"/>
    </source>
</evidence>
<name>A0A9Q8WID0_9PEZI</name>
<feature type="region of interest" description="Disordered" evidence="1">
    <location>
        <begin position="334"/>
        <end position="407"/>
    </location>
</feature>
<evidence type="ECO:0000256" key="1">
    <source>
        <dbReference type="SAM" id="MobiDB-lite"/>
    </source>
</evidence>
<feature type="compositionally biased region" description="Basic and acidic residues" evidence="1">
    <location>
        <begin position="385"/>
        <end position="398"/>
    </location>
</feature>
<dbReference type="Proteomes" id="UP000830671">
    <property type="component" value="Chromosome 5"/>
</dbReference>
<organism evidence="2 3">
    <name type="scientific">Colletotrichum lupini</name>
    <dbReference type="NCBI Taxonomy" id="145971"/>
    <lineage>
        <taxon>Eukaryota</taxon>
        <taxon>Fungi</taxon>
        <taxon>Dikarya</taxon>
        <taxon>Ascomycota</taxon>
        <taxon>Pezizomycotina</taxon>
        <taxon>Sordariomycetes</taxon>
        <taxon>Hypocreomycetidae</taxon>
        <taxon>Glomerellales</taxon>
        <taxon>Glomerellaceae</taxon>
        <taxon>Colletotrichum</taxon>
        <taxon>Colletotrichum acutatum species complex</taxon>
    </lineage>
</organism>
<feature type="region of interest" description="Disordered" evidence="1">
    <location>
        <begin position="728"/>
        <end position="747"/>
    </location>
</feature>
<dbReference type="GeneID" id="73343865"/>
<dbReference type="KEGG" id="clup:CLUP02_09877"/>
<dbReference type="RefSeq" id="XP_049145999.1">
    <property type="nucleotide sequence ID" value="XM_049288855.1"/>
</dbReference>
<accession>A0A9Q8WID0</accession>
<reference evidence="2" key="1">
    <citation type="journal article" date="2021" name="Mol. Plant Microbe Interact.">
        <title>Complete Genome Sequence of the Plant-Pathogenic Fungus Colletotrichum lupini.</title>
        <authorList>
            <person name="Baroncelli R."/>
            <person name="Pensec F."/>
            <person name="Da Lio D."/>
            <person name="Boufleur T."/>
            <person name="Vicente I."/>
            <person name="Sarrocco S."/>
            <person name="Picot A."/>
            <person name="Baraldi E."/>
            <person name="Sukno S."/>
            <person name="Thon M."/>
            <person name="Le Floch G."/>
        </authorList>
    </citation>
    <scope>NUCLEOTIDE SEQUENCE</scope>
    <source>
        <strain evidence="2">IMI 504893</strain>
    </source>
</reference>
<gene>
    <name evidence="2" type="ORF">CLUP02_09877</name>
</gene>
<sequence>MSARPTLTSKPDDIRHGSRLQTNYLQPLLPWFRVHEIVPRTRENRSYIQIPSSLSLLSQFNAPRPPHTTIIQSQCTLLSAYQLIHSRVQHFNLILLLAQKFNNHVWMPNTKDKERQKRKGKAAWPDLLAWPPAPQACISILYSAAQENPPFASCSVILAPLFPSVFRYIVCLHVTTGFLVYQIRLSGLHHNQFPLAPMRGLTKPPDGPPQGARWAAPSGHLSGSGCLIPHVHPVPPTNGPESSDTRMPDSPVTHAFYLSLPLLQGFPLERETFLSSREEPVGWKPCQPPRLDGKGRGHILPFGVWSILLREAACPSSIPRTIGEETHMWKQAIRQQEGNKVDVPVSQTGETGSRAGMDMQNRRGSEDVQLGACRTPNKRSGGDLPRQEALTHSRKEGGDVNVGREGGLRAGECKPSIRCGGYPQSPLSTLLRFFVRVTWRHHGVAIEILIARMEAVVRNRRAVQAKVIEKHFTATKGSDTTSKLAMDRLQPTPTQELCPILDENASFLNASSTADKFLDFTPRDGMASHALHKLRVVTGGCHWRREWESVGAVSAFHFANLIVDRLSAGSLEQGVTGTHSWHNVCWELPVVVAQLERFSPEDFHGSVGGHSLKSFGNGEADGMFFCSENGDPKQTRIGMFRSSKSLAAHFSVSPHSLSDRRAGCCISDGRSLPHTNLIELQPTTRRDESVVIDQRLKAAFGAAVLEILQKLLNLVGYPHQCGTSQLIIRGGEDGPRPARARDRTRRDDSVPLELLAQTALTAKTVKLGDDAEGINAKERFEVVIR</sequence>
<keyword evidence="3" id="KW-1185">Reference proteome</keyword>